<dbReference type="Proteomes" id="UP001501764">
    <property type="component" value="Unassembled WGS sequence"/>
</dbReference>
<gene>
    <name evidence="1" type="ORF">GCM10008916_15170</name>
</gene>
<reference evidence="2" key="1">
    <citation type="journal article" date="2019" name="Int. J. Syst. Evol. Microbiol.">
        <title>The Global Catalogue of Microorganisms (GCM) 10K type strain sequencing project: providing services to taxonomists for standard genome sequencing and annotation.</title>
        <authorList>
            <consortium name="The Broad Institute Genomics Platform"/>
            <consortium name="The Broad Institute Genome Sequencing Center for Infectious Disease"/>
            <person name="Wu L."/>
            <person name="Ma J."/>
        </authorList>
    </citation>
    <scope>NUCLEOTIDE SEQUENCE [LARGE SCALE GENOMIC DNA]</scope>
    <source>
        <strain evidence="2">JCM 6485</strain>
    </source>
</reference>
<proteinExistence type="predicted"/>
<name>A0ABP3X123_9CLOT</name>
<organism evidence="1 2">
    <name type="scientific">Clostridium nitritogenes</name>
    <dbReference type="NCBI Taxonomy" id="83340"/>
    <lineage>
        <taxon>Bacteria</taxon>
        <taxon>Bacillati</taxon>
        <taxon>Bacillota</taxon>
        <taxon>Clostridia</taxon>
        <taxon>Eubacteriales</taxon>
        <taxon>Clostridiaceae</taxon>
        <taxon>Clostridium</taxon>
    </lineage>
</organism>
<accession>A0ABP3X123</accession>
<sequence length="88" mass="10425">MRVAKGFNNAPGIFMTQTLCLEMDMKIKEENYQFICEDLGVIPSVFKWIQKNTINYTDFYNLENLYDENNEKEAIDILYSKIEEIQGR</sequence>
<dbReference type="EMBL" id="BAAACO010000001">
    <property type="protein sequence ID" value="GAA0858226.1"/>
    <property type="molecule type" value="Genomic_DNA"/>
</dbReference>
<comment type="caution">
    <text evidence="1">The sequence shown here is derived from an EMBL/GenBank/DDBJ whole genome shotgun (WGS) entry which is preliminary data.</text>
</comment>
<dbReference type="RefSeq" id="WP_215635636.1">
    <property type="nucleotide sequence ID" value="NZ_BAAACO010000001.1"/>
</dbReference>
<evidence type="ECO:0000313" key="1">
    <source>
        <dbReference type="EMBL" id="GAA0858226.1"/>
    </source>
</evidence>
<evidence type="ECO:0000313" key="2">
    <source>
        <dbReference type="Proteomes" id="UP001501764"/>
    </source>
</evidence>
<protein>
    <submittedName>
        <fullName evidence="1">Uncharacterized protein</fullName>
    </submittedName>
</protein>
<keyword evidence="2" id="KW-1185">Reference proteome</keyword>